<sequence>MAAPVKNFIDLQQIVKEWKNLEGVKGDYHLKNLKLEVTNIEWTNVTCLSDPQHAKTSQASAEYVTQQNQRCANIKVKVKSKKGTHVTINTGVVSDLHQNFKLPLAGLPQNIIDATGPSLEIDVGVSETDRNAQTLKYFTDFPHTIDQTDSNAPTVARAEVASRTGDYVAQFTGTAQLEGEVICSDGRSVEQAPIGEVVTCLKSKSKHVDKLCVTGQGLHVEWKIGGECHFFLGTDVTVSWK</sequence>
<name>A0AAV2HQU6_LYMST</name>
<organism evidence="1 2">
    <name type="scientific">Lymnaea stagnalis</name>
    <name type="common">Great pond snail</name>
    <name type="synonym">Helix stagnalis</name>
    <dbReference type="NCBI Taxonomy" id="6523"/>
    <lineage>
        <taxon>Eukaryota</taxon>
        <taxon>Metazoa</taxon>
        <taxon>Spiralia</taxon>
        <taxon>Lophotrochozoa</taxon>
        <taxon>Mollusca</taxon>
        <taxon>Gastropoda</taxon>
        <taxon>Heterobranchia</taxon>
        <taxon>Euthyneura</taxon>
        <taxon>Panpulmonata</taxon>
        <taxon>Hygrophila</taxon>
        <taxon>Lymnaeoidea</taxon>
        <taxon>Lymnaeidae</taxon>
        <taxon>Lymnaea</taxon>
    </lineage>
</organism>
<protein>
    <submittedName>
        <fullName evidence="1">Uncharacterized protein</fullName>
    </submittedName>
</protein>
<gene>
    <name evidence="1" type="ORF">GSLYS_00009723001</name>
</gene>
<keyword evidence="2" id="KW-1185">Reference proteome</keyword>
<accession>A0AAV2HQU6</accession>
<dbReference type="Proteomes" id="UP001497497">
    <property type="component" value="Unassembled WGS sequence"/>
</dbReference>
<dbReference type="AlphaFoldDB" id="A0AAV2HQU6"/>
<evidence type="ECO:0000313" key="2">
    <source>
        <dbReference type="Proteomes" id="UP001497497"/>
    </source>
</evidence>
<reference evidence="1 2" key="1">
    <citation type="submission" date="2024-04" db="EMBL/GenBank/DDBJ databases">
        <authorList>
            <consortium name="Genoscope - CEA"/>
            <person name="William W."/>
        </authorList>
    </citation>
    <scope>NUCLEOTIDE SEQUENCE [LARGE SCALE GENOMIC DNA]</scope>
</reference>
<comment type="caution">
    <text evidence="1">The sequence shown here is derived from an EMBL/GenBank/DDBJ whole genome shotgun (WGS) entry which is preliminary data.</text>
</comment>
<proteinExistence type="predicted"/>
<evidence type="ECO:0000313" key="1">
    <source>
        <dbReference type="EMBL" id="CAL1535763.1"/>
    </source>
</evidence>
<dbReference type="EMBL" id="CAXITT010000210">
    <property type="protein sequence ID" value="CAL1535763.1"/>
    <property type="molecule type" value="Genomic_DNA"/>
</dbReference>